<dbReference type="RefSeq" id="WP_116185773.1">
    <property type="nucleotide sequence ID" value="NZ_QTJX01000006.1"/>
</dbReference>
<accession>A0A371JLV0</accession>
<sequence>MIDHACVQYAYDKAGNRVSVFDVPWGKDTGCFCRICEEPLGAKNKGKTRETILKPNQKAAHFYHISASNCSGETLMHMLAKEVFQESKKLLFQIERRNHHNEFLDYEEKIVEFDEVVLEKQMLCGNSSIQPDAIAVVKGKQLLVEFAFTHEVEYEKEELIQKAKLDCIEIYLNVNWIAWNEFKTEEELKQRITTFLHKECGMHQHWIYNEKYQGRPIKIIDYSKQEMELEKIDRQLATLELGKKEALTEVLGLKSRETLMRILNFEGRYDFLRDKNFYLKEDKVRVKEPVVEELMRFKEKYGQDWNKSLPWSWPY</sequence>
<dbReference type="AlphaFoldDB" id="A0A371JLV0"/>
<dbReference type="OrthoDB" id="1490774at2"/>
<dbReference type="Proteomes" id="UP000261828">
    <property type="component" value="Unassembled WGS sequence"/>
</dbReference>
<evidence type="ECO:0000313" key="1">
    <source>
        <dbReference type="EMBL" id="RDY57928.1"/>
    </source>
</evidence>
<organism evidence="1 2">
    <name type="scientific">Flagellimonas nanhaiensis</name>
    <dbReference type="NCBI Taxonomy" id="2292706"/>
    <lineage>
        <taxon>Bacteria</taxon>
        <taxon>Pseudomonadati</taxon>
        <taxon>Bacteroidota</taxon>
        <taxon>Flavobacteriia</taxon>
        <taxon>Flavobacteriales</taxon>
        <taxon>Flavobacteriaceae</taxon>
        <taxon>Flagellimonas</taxon>
    </lineage>
</organism>
<name>A0A371JLV0_9FLAO</name>
<dbReference type="EMBL" id="QTJX01000006">
    <property type="protein sequence ID" value="RDY57928.1"/>
    <property type="molecule type" value="Genomic_DNA"/>
</dbReference>
<proteinExistence type="predicted"/>
<evidence type="ECO:0000313" key="2">
    <source>
        <dbReference type="Proteomes" id="UP000261828"/>
    </source>
</evidence>
<comment type="caution">
    <text evidence="1">The sequence shown here is derived from an EMBL/GenBank/DDBJ whole genome shotgun (WGS) entry which is preliminary data.</text>
</comment>
<reference evidence="1 2" key="1">
    <citation type="submission" date="2018-08" db="EMBL/GenBank/DDBJ databases">
        <title>Muricauda nanhaiensis sp. nov., isolated from seawater of the South China Sea.</title>
        <authorList>
            <person name="Dang Y."/>
        </authorList>
    </citation>
    <scope>NUCLEOTIDE SEQUENCE [LARGE SCALE GENOMIC DNA]</scope>
    <source>
        <strain evidence="1 2">SM1704</strain>
    </source>
</reference>
<keyword evidence="2" id="KW-1185">Reference proteome</keyword>
<gene>
    <name evidence="1" type="ORF">DX873_17430</name>
</gene>
<protein>
    <submittedName>
        <fullName evidence="1">Uncharacterized protein</fullName>
    </submittedName>
</protein>